<feature type="compositionally biased region" description="Polar residues" evidence="9">
    <location>
        <begin position="368"/>
        <end position="398"/>
    </location>
</feature>
<feature type="transmembrane region" description="Helical" evidence="10">
    <location>
        <begin position="256"/>
        <end position="277"/>
    </location>
</feature>
<dbReference type="GO" id="GO:0015271">
    <property type="term" value="F:outward rectifier potassium channel activity"/>
    <property type="evidence" value="ECO:0007669"/>
    <property type="project" value="TreeGrafter"/>
</dbReference>
<reference evidence="13" key="1">
    <citation type="journal article" date="2023" name="Commun. Biol.">
        <title>Genome analysis of Parmales, the sister group of diatoms, reveals the evolutionary specialization of diatoms from phago-mixotrophs to photoautotrophs.</title>
        <authorList>
            <person name="Ban H."/>
            <person name="Sato S."/>
            <person name="Yoshikawa S."/>
            <person name="Yamada K."/>
            <person name="Nakamura Y."/>
            <person name="Ichinomiya M."/>
            <person name="Sato N."/>
            <person name="Blanc-Mathieu R."/>
            <person name="Endo H."/>
            <person name="Kuwata A."/>
            <person name="Ogata H."/>
        </authorList>
    </citation>
    <scope>NUCLEOTIDE SEQUENCE [LARGE SCALE GENOMIC DNA]</scope>
    <source>
        <strain evidence="13">NIES 3699</strain>
    </source>
</reference>
<feature type="compositionally biased region" description="Polar residues" evidence="9">
    <location>
        <begin position="444"/>
        <end position="463"/>
    </location>
</feature>
<feature type="compositionally biased region" description="Polar residues" evidence="9">
    <location>
        <begin position="9"/>
        <end position="30"/>
    </location>
</feature>
<evidence type="ECO:0000256" key="3">
    <source>
        <dbReference type="ARBA" id="ARBA00022692"/>
    </source>
</evidence>
<evidence type="ECO:0000256" key="8">
    <source>
        <dbReference type="RuleBase" id="RU003857"/>
    </source>
</evidence>
<comment type="caution">
    <text evidence="12">The sequence shown here is derived from an EMBL/GenBank/DDBJ whole genome shotgun (WGS) entry which is preliminary data.</text>
</comment>
<dbReference type="PANTHER" id="PTHR11003">
    <property type="entry name" value="POTASSIUM CHANNEL, SUBFAMILY K"/>
    <property type="match status" value="1"/>
</dbReference>
<evidence type="ECO:0000256" key="9">
    <source>
        <dbReference type="SAM" id="MobiDB-lite"/>
    </source>
</evidence>
<dbReference type="PANTHER" id="PTHR11003:SF291">
    <property type="entry name" value="IP11374P"/>
    <property type="match status" value="1"/>
</dbReference>
<feature type="region of interest" description="Disordered" evidence="9">
    <location>
        <begin position="353"/>
        <end position="416"/>
    </location>
</feature>
<feature type="transmembrane region" description="Helical" evidence="10">
    <location>
        <begin position="176"/>
        <end position="198"/>
    </location>
</feature>
<feature type="region of interest" description="Disordered" evidence="9">
    <location>
        <begin position="430"/>
        <end position="463"/>
    </location>
</feature>
<keyword evidence="6 10" id="KW-0472">Membrane</keyword>
<dbReference type="GO" id="GO:0022841">
    <property type="term" value="F:potassium ion leak channel activity"/>
    <property type="evidence" value="ECO:0007669"/>
    <property type="project" value="TreeGrafter"/>
</dbReference>
<dbReference type="GO" id="GO:0030322">
    <property type="term" value="P:stabilization of membrane potential"/>
    <property type="evidence" value="ECO:0007669"/>
    <property type="project" value="TreeGrafter"/>
</dbReference>
<gene>
    <name evidence="12" type="ORF">TrVE_jg7157</name>
</gene>
<dbReference type="Gene3D" id="1.10.287.70">
    <property type="match status" value="2"/>
</dbReference>
<feature type="domain" description="Potassium channel" evidence="11">
    <location>
        <begin position="127"/>
        <end position="200"/>
    </location>
</feature>
<evidence type="ECO:0000256" key="5">
    <source>
        <dbReference type="ARBA" id="ARBA00023065"/>
    </source>
</evidence>
<dbReference type="InterPro" id="IPR003280">
    <property type="entry name" value="2pore_dom_K_chnl"/>
</dbReference>
<evidence type="ECO:0000256" key="1">
    <source>
        <dbReference type="ARBA" id="ARBA00004141"/>
    </source>
</evidence>
<feature type="compositionally biased region" description="Basic and acidic residues" evidence="9">
    <location>
        <begin position="31"/>
        <end position="40"/>
    </location>
</feature>
<dbReference type="GO" id="GO:0005886">
    <property type="term" value="C:plasma membrane"/>
    <property type="evidence" value="ECO:0007669"/>
    <property type="project" value="TreeGrafter"/>
</dbReference>
<keyword evidence="2 8" id="KW-0813">Transport</keyword>
<dbReference type="SUPFAM" id="SSF81324">
    <property type="entry name" value="Voltage-gated potassium channels"/>
    <property type="match status" value="2"/>
</dbReference>
<dbReference type="Pfam" id="PF07885">
    <property type="entry name" value="Ion_trans_2"/>
    <property type="match status" value="2"/>
</dbReference>
<organism evidence="12 13">
    <name type="scientific">Triparma verrucosa</name>
    <dbReference type="NCBI Taxonomy" id="1606542"/>
    <lineage>
        <taxon>Eukaryota</taxon>
        <taxon>Sar</taxon>
        <taxon>Stramenopiles</taxon>
        <taxon>Ochrophyta</taxon>
        <taxon>Bolidophyceae</taxon>
        <taxon>Parmales</taxon>
        <taxon>Triparmaceae</taxon>
        <taxon>Triparma</taxon>
    </lineage>
</organism>
<dbReference type="EMBL" id="BRXX01000513">
    <property type="protein sequence ID" value="GMI15153.1"/>
    <property type="molecule type" value="Genomic_DNA"/>
</dbReference>
<name>A0A9W7KX91_9STRA</name>
<comment type="similarity">
    <text evidence="8">Belongs to the two pore domain potassium channel (TC 1.A.1.8) family.</text>
</comment>
<evidence type="ECO:0000256" key="4">
    <source>
        <dbReference type="ARBA" id="ARBA00022989"/>
    </source>
</evidence>
<keyword evidence="4 10" id="KW-1133">Transmembrane helix</keyword>
<comment type="subcellular location">
    <subcellularLocation>
        <location evidence="1">Membrane</location>
        <topology evidence="1">Multi-pass membrane protein</topology>
    </subcellularLocation>
</comment>
<dbReference type="AlphaFoldDB" id="A0A9W7KX91"/>
<feature type="transmembrane region" description="Helical" evidence="10">
    <location>
        <begin position="120"/>
        <end position="142"/>
    </location>
</feature>
<feature type="transmembrane region" description="Helical" evidence="10">
    <location>
        <begin position="313"/>
        <end position="335"/>
    </location>
</feature>
<keyword evidence="3 8" id="KW-0812">Transmembrane</keyword>
<keyword evidence="13" id="KW-1185">Reference proteome</keyword>
<evidence type="ECO:0000256" key="7">
    <source>
        <dbReference type="ARBA" id="ARBA00023303"/>
    </source>
</evidence>
<accession>A0A9W7KX91</accession>
<evidence type="ECO:0000256" key="6">
    <source>
        <dbReference type="ARBA" id="ARBA00023136"/>
    </source>
</evidence>
<feature type="region of interest" description="Disordered" evidence="9">
    <location>
        <begin position="1"/>
        <end position="72"/>
    </location>
</feature>
<evidence type="ECO:0000313" key="13">
    <source>
        <dbReference type="Proteomes" id="UP001165160"/>
    </source>
</evidence>
<proteinExistence type="inferred from homology"/>
<dbReference type="Proteomes" id="UP001165160">
    <property type="component" value="Unassembled WGS sequence"/>
</dbReference>
<dbReference type="InterPro" id="IPR013099">
    <property type="entry name" value="K_chnl_dom"/>
</dbReference>
<evidence type="ECO:0000256" key="2">
    <source>
        <dbReference type="ARBA" id="ARBA00022448"/>
    </source>
</evidence>
<evidence type="ECO:0000256" key="10">
    <source>
        <dbReference type="SAM" id="Phobius"/>
    </source>
</evidence>
<evidence type="ECO:0000313" key="12">
    <source>
        <dbReference type="EMBL" id="GMI15153.1"/>
    </source>
</evidence>
<keyword evidence="7 8" id="KW-0407">Ion channel</keyword>
<sequence>MFEGDKNALSPSSYTQTNDVTNDMNEAARNTTDDVLKDLPVRSTSPPRTIKYSPRSNLAKASIPQRRQVPSPLLSPVSATSLQSSTSIETRISLHQNHYALAANSATLQKSSRNLSIHQGCLLSLFLFLSYVLLSILFYSFWSSDKLSVVDSILLSFYTITTVGYGNQQPSSTLSLYYTVWVMLSGIALLTLMVASMVQSLKIWREEKDDGVHKIEERIQRRMSRVEITSPKVRDKVRKWKAKVWGFFKNHSVGEVLGQIIVLCFLIAVGAICIGIAESWTFIESVYFAVSTVTTIGYGDISPLTTAGKILTIIYLPTSLIFMSSYLRLVATFYMRCHKANIGRIMKNSRREMEKQAAVLPSPDDTENSSQLTPNPIRPTTSFGATSASTKSRLSVDTSRPKSPVEPTLAVSPKATPTSRWSALAVMSRRSMTRRPISPGKPTLATSPKATPTSRWSTLAVSTPAKTRTRVQKRLGTIIATEVAHLRGRIEIEGDRISVNLPGAKRVVEKWMIPRSAIRAFQAVSYEALLEVGEIDFLKKGVAAFEKIDYEDRVLLFAPLIAMMGNFEAMNAWLKGTDFIEKNDKEQNKNLRSISMAAPGALLSTSERSPSTESTKIVRSASMADIENGNVSPKKERGWSHTDFSLAGNLKSEKFRIT</sequence>
<keyword evidence="5 8" id="KW-0406">Ion transport</keyword>
<feature type="domain" description="Potassium channel" evidence="11">
    <location>
        <begin position="261"/>
        <end position="335"/>
    </location>
</feature>
<dbReference type="PRINTS" id="PR01333">
    <property type="entry name" value="2POREKCHANEL"/>
</dbReference>
<protein>
    <recommendedName>
        <fullName evidence="11">Potassium channel domain-containing protein</fullName>
    </recommendedName>
</protein>
<evidence type="ECO:0000259" key="11">
    <source>
        <dbReference type="Pfam" id="PF07885"/>
    </source>
</evidence>